<organism evidence="3 4">
    <name type="scientific">Leeuwenhoekiella marinoflava</name>
    <dbReference type="NCBI Taxonomy" id="988"/>
    <lineage>
        <taxon>Bacteria</taxon>
        <taxon>Pseudomonadati</taxon>
        <taxon>Bacteroidota</taxon>
        <taxon>Flavobacteriia</taxon>
        <taxon>Flavobacteriales</taxon>
        <taxon>Flavobacteriaceae</taxon>
        <taxon>Leeuwenhoekiella</taxon>
    </lineage>
</organism>
<protein>
    <recommendedName>
        <fullName evidence="2">DUF4168 domain-containing protein</fullName>
    </recommendedName>
</protein>
<feature type="domain" description="DUF4168" evidence="2">
    <location>
        <begin position="99"/>
        <end position="153"/>
    </location>
</feature>
<keyword evidence="1" id="KW-0732">Signal</keyword>
<dbReference type="EMBL" id="QOVL01000004">
    <property type="protein sequence ID" value="RXG32306.1"/>
    <property type="molecule type" value="Genomic_DNA"/>
</dbReference>
<evidence type="ECO:0000313" key="3">
    <source>
        <dbReference type="EMBL" id="RXG32306.1"/>
    </source>
</evidence>
<feature type="domain" description="DUF4168" evidence="2">
    <location>
        <begin position="21"/>
        <end position="92"/>
    </location>
</feature>
<proteinExistence type="predicted"/>
<accession>A0A4Q0PP00</accession>
<gene>
    <name evidence="3" type="ORF">DSL99_1112</name>
</gene>
<sequence>MITLKNISKLALAGILAFGSIATSNAQQIPNTSANQVKTDISTDELTKFAGVFEKVQAENQTAQQKMMGIIKDEGLELQRFNEIQEAKMNPQASVEASDEELKKHAAVIGELEKMQPELEAKMETIIEENGLTLDRYKAVAMALQQDKSLQQKFQGIMMKRQKSGQQG</sequence>
<comment type="caution">
    <text evidence="3">The sequence shown here is derived from an EMBL/GenBank/DDBJ whole genome shotgun (WGS) entry which is preliminary data.</text>
</comment>
<reference evidence="3 4" key="1">
    <citation type="submission" date="2018-07" db="EMBL/GenBank/DDBJ databases">
        <title>Leeuwenhoekiella genomics.</title>
        <authorList>
            <person name="Tahon G."/>
            <person name="Willems A."/>
        </authorList>
    </citation>
    <scope>NUCLEOTIDE SEQUENCE [LARGE SCALE GENOMIC DNA]</scope>
    <source>
        <strain evidence="3 4">LMG 1345</strain>
    </source>
</reference>
<evidence type="ECO:0000313" key="4">
    <source>
        <dbReference type="Proteomes" id="UP000290608"/>
    </source>
</evidence>
<dbReference type="Pfam" id="PF13767">
    <property type="entry name" value="DUF4168"/>
    <property type="match status" value="2"/>
</dbReference>
<feature type="signal peptide" evidence="1">
    <location>
        <begin position="1"/>
        <end position="26"/>
    </location>
</feature>
<dbReference type="Proteomes" id="UP000290608">
    <property type="component" value="Unassembled WGS sequence"/>
</dbReference>
<name>A0A4Q0PP00_9FLAO</name>
<feature type="chain" id="PRO_5020771929" description="DUF4168 domain-containing protein" evidence="1">
    <location>
        <begin position="27"/>
        <end position="168"/>
    </location>
</feature>
<dbReference type="STRING" id="1122159.SAMN02745246_01047"/>
<evidence type="ECO:0000256" key="1">
    <source>
        <dbReference type="SAM" id="SignalP"/>
    </source>
</evidence>
<dbReference type="AlphaFoldDB" id="A0A4Q0PP00"/>
<dbReference type="InterPro" id="IPR025433">
    <property type="entry name" value="DUF4168"/>
</dbReference>
<evidence type="ECO:0000259" key="2">
    <source>
        <dbReference type="Pfam" id="PF13767"/>
    </source>
</evidence>